<dbReference type="EMBL" id="JXXE01000514">
    <property type="protein sequence ID" value="KIZ38063.1"/>
    <property type="molecule type" value="Genomic_DNA"/>
</dbReference>
<proteinExistence type="predicted"/>
<reference evidence="1 2" key="1">
    <citation type="submission" date="2014-11" db="EMBL/GenBank/DDBJ databases">
        <title>Genomics and ecophysiology of heterotrophic nitrogen fixing bacteria isolated from estuarine surface water.</title>
        <authorList>
            <person name="Bentzon-Tilia M."/>
            <person name="Severin I."/>
            <person name="Hansen L.H."/>
            <person name="Riemann L."/>
        </authorList>
    </citation>
    <scope>NUCLEOTIDE SEQUENCE [LARGE SCALE GENOMIC DNA]</scope>
    <source>
        <strain evidence="1 2">BAL398</strain>
    </source>
</reference>
<dbReference type="RefSeq" id="WP_044416100.1">
    <property type="nucleotide sequence ID" value="NZ_JXXE01000514.1"/>
</dbReference>
<organism evidence="1 2">
    <name type="scientific">Rhodopseudomonas palustris</name>
    <dbReference type="NCBI Taxonomy" id="1076"/>
    <lineage>
        <taxon>Bacteria</taxon>
        <taxon>Pseudomonadati</taxon>
        <taxon>Pseudomonadota</taxon>
        <taxon>Alphaproteobacteria</taxon>
        <taxon>Hyphomicrobiales</taxon>
        <taxon>Nitrobacteraceae</taxon>
        <taxon>Rhodopseudomonas</taxon>
    </lineage>
</organism>
<dbReference type="OrthoDB" id="9995205at2"/>
<dbReference type="PATRIC" id="fig|1076.23.peg.5523"/>
<evidence type="ECO:0000313" key="1">
    <source>
        <dbReference type="EMBL" id="KIZ38063.1"/>
    </source>
</evidence>
<comment type="caution">
    <text evidence="1">The sequence shown here is derived from an EMBL/GenBank/DDBJ whole genome shotgun (WGS) entry which is preliminary data.</text>
</comment>
<protein>
    <submittedName>
        <fullName evidence="1">Uncharacterized protein</fullName>
    </submittedName>
</protein>
<accession>A0A0D7EBG1</accession>
<name>A0A0D7EBG1_RHOPL</name>
<evidence type="ECO:0000313" key="2">
    <source>
        <dbReference type="Proteomes" id="UP000032515"/>
    </source>
</evidence>
<dbReference type="Proteomes" id="UP000032515">
    <property type="component" value="Unassembled WGS sequence"/>
</dbReference>
<dbReference type="AlphaFoldDB" id="A0A0D7EBG1"/>
<sequence>MAKTTRDLIANKLTAIEGSPAKMAKSIAGALNKALRVYDTLPTVRAPIIAQAESEQRNEAWHKAAVNKAFGDKLVELARLRHDVALLHRAHDASKPTIPPIDRTDLLSVMETISLAQRVAATPPDQVHHLSRDERIAALRVPATARLSPETAQFWHDQIVQSDQPELFAAHQEDAAALRDANDVLFMVQRGLQEEAGFVGDSGGPTHAWSAFEREHLAPLHDEIRASDAATANQRRDAATVANDAALSDAARRHRDEMDDFRRLLR</sequence>
<gene>
    <name evidence="1" type="ORF">OO17_23125</name>
</gene>